<comment type="caution">
    <text evidence="1">The sequence shown here is derived from an EMBL/GenBank/DDBJ whole genome shotgun (WGS) entry which is preliminary data.</text>
</comment>
<dbReference type="Proteomes" id="UP000683925">
    <property type="component" value="Unassembled WGS sequence"/>
</dbReference>
<gene>
    <name evidence="1" type="ORF">POCTA_138.1.T1120195</name>
</gene>
<reference evidence="1" key="1">
    <citation type="submission" date="2021-01" db="EMBL/GenBank/DDBJ databases">
        <authorList>
            <consortium name="Genoscope - CEA"/>
            <person name="William W."/>
        </authorList>
    </citation>
    <scope>NUCLEOTIDE SEQUENCE</scope>
</reference>
<accession>A0A8S1X8E9</accession>
<proteinExistence type="predicted"/>
<evidence type="ECO:0000313" key="1">
    <source>
        <dbReference type="EMBL" id="CAD8196816.1"/>
    </source>
</evidence>
<organism evidence="1 2">
    <name type="scientific">Paramecium octaurelia</name>
    <dbReference type="NCBI Taxonomy" id="43137"/>
    <lineage>
        <taxon>Eukaryota</taxon>
        <taxon>Sar</taxon>
        <taxon>Alveolata</taxon>
        <taxon>Ciliophora</taxon>
        <taxon>Intramacronucleata</taxon>
        <taxon>Oligohymenophorea</taxon>
        <taxon>Peniculida</taxon>
        <taxon>Parameciidae</taxon>
        <taxon>Paramecium</taxon>
    </lineage>
</organism>
<dbReference type="EMBL" id="CAJJDP010000112">
    <property type="protein sequence ID" value="CAD8196816.1"/>
    <property type="molecule type" value="Genomic_DNA"/>
</dbReference>
<dbReference type="AlphaFoldDB" id="A0A8S1X8E9"/>
<evidence type="ECO:0000313" key="2">
    <source>
        <dbReference type="Proteomes" id="UP000683925"/>
    </source>
</evidence>
<keyword evidence="2" id="KW-1185">Reference proteome</keyword>
<name>A0A8S1X8E9_PAROT</name>
<protein>
    <submittedName>
        <fullName evidence="1">Uncharacterized protein</fullName>
    </submittedName>
</protein>
<sequence length="115" mass="14219">MINFQTCLYFKNVQSHNSFVLRFLSTYLDIHLEVNFPSLKSAFQYLLCHLKTKFEFFVKKVSYYQSVFEQLRQLFLDYNQMTQIETLNIRFIELWHHYQIYEYFHHAIPILAKQF</sequence>